<sequence length="891" mass="96637">MLDQADQARAQSPLARVVLCCTSINLEQRNELAQWATDMGAVHKYDLTSDVTHLVVGNIDTQKYRYVAKERPDVKVVTPAWIAAVRGSWLEGGGTDVEKLEEEHRVPTFSDLRMCITGFEDLSQRKYLEDAITAHGGAYQGDLTKAVTHLIAAVPAGKKFEFALQWNVKVVSLEWLTDSMERRMALDEKLYDPKLPQEERGKGAFKKLPAETTPLGKRMRIAAADDGEGKRKLRRTASTKLGSQSSAIWVEITTGSFSTKPEEDDLWQDLKSDGLVSNQVVSALSKTEIRKTTGLDQLDGSAEPRPQSKRNKGFFEGRIIYVYGFDRVKVCTTALEKPGIVMLTRTQTGILQEHLHQNGAYLALTPEQLCSHEDSKLEAGFLITPSDVARDALEDLPIVAEGLTRVNEWWVENCLYKKKIIDPTDEVICKPFPRIPIPEFDNLVVTSTSFTDYDRLHVSKAVKLMGATYDEILKESVSVLICNSDSPVNPKVKFCLDRSIPVVTPSWLWSCISTGTRQPFEAHLLQSPSERSRESSQQAQARESTSASAEPSTKERVLRECGSHNKLALSNDASPDRPNAGQKQSFSRPDPGKPGKRHPNKRAVPLYESSGEEDATAGGPGQTGLPDDDPVPPYDALSHQNHLQELSPSEANAPRKTLPVDRSRADDQAAVQRKEPQRPSRTDTNTIVTPPTSIAKPPTATSTISAVPAPPPADSAALNTTMAALLAQKKQNQSARPGSAGSDTGNGGGVARKDRRNRRQLGRAPSVTSTTSAPSSLSAQNSFTTANASASHATAPGEADGMMATSAVRWTDPVPLASQALVWGDGEGEAERVEVIKRLGGKVVEVGGDGDGSGAVELMRVVEGIGRVQDAGDVGTGGRVMRRRPGGGRAL</sequence>
<feature type="region of interest" description="Disordered" evidence="2">
    <location>
        <begin position="729"/>
        <end position="798"/>
    </location>
</feature>
<feature type="domain" description="BRCT" evidence="3">
    <location>
        <begin position="9"/>
        <end position="82"/>
    </location>
</feature>
<evidence type="ECO:0000259" key="3">
    <source>
        <dbReference type="PROSITE" id="PS50172"/>
    </source>
</evidence>
<comment type="caution">
    <text evidence="4">The sequence shown here is derived from an EMBL/GenBank/DDBJ whole genome shotgun (WGS) entry which is preliminary data.</text>
</comment>
<dbReference type="EMBL" id="WWBZ02000022">
    <property type="protein sequence ID" value="KAF4307717.1"/>
    <property type="molecule type" value="Genomic_DNA"/>
</dbReference>
<keyword evidence="5" id="KW-1185">Reference proteome</keyword>
<dbReference type="InterPro" id="IPR001357">
    <property type="entry name" value="BRCT_dom"/>
</dbReference>
<feature type="compositionally biased region" description="Polar residues" evidence="2">
    <location>
        <begin position="638"/>
        <end position="650"/>
    </location>
</feature>
<feature type="region of interest" description="Disordered" evidence="2">
    <location>
        <begin position="524"/>
        <end position="717"/>
    </location>
</feature>
<dbReference type="CDD" id="cd17731">
    <property type="entry name" value="BRCT_TopBP1_rpt2_like"/>
    <property type="match status" value="1"/>
</dbReference>
<evidence type="ECO:0000256" key="2">
    <source>
        <dbReference type="SAM" id="MobiDB-lite"/>
    </source>
</evidence>
<evidence type="ECO:0000313" key="5">
    <source>
        <dbReference type="Proteomes" id="UP000572817"/>
    </source>
</evidence>
<feature type="compositionally biased region" description="Polar residues" evidence="2">
    <location>
        <begin position="682"/>
        <end position="692"/>
    </location>
</feature>
<name>A0A8H4IWM6_9PEZI</name>
<feature type="compositionally biased region" description="Basic and acidic residues" evidence="2">
    <location>
        <begin position="658"/>
        <end position="681"/>
    </location>
</feature>
<dbReference type="AlphaFoldDB" id="A0A8H4IWM6"/>
<dbReference type="OrthoDB" id="251770at2759"/>
<accession>A0A8H4IWM6</accession>
<dbReference type="SMART" id="SM00292">
    <property type="entry name" value="BRCT"/>
    <property type="match status" value="3"/>
</dbReference>
<feature type="domain" description="BRCT" evidence="3">
    <location>
        <begin position="440"/>
        <end position="525"/>
    </location>
</feature>
<dbReference type="PANTHER" id="PTHR13561">
    <property type="entry name" value="DNA REPLICATION REGULATOR DPB11-RELATED"/>
    <property type="match status" value="1"/>
</dbReference>
<dbReference type="PROSITE" id="PS50172">
    <property type="entry name" value="BRCT"/>
    <property type="match status" value="4"/>
</dbReference>
<feature type="domain" description="BRCT" evidence="3">
    <location>
        <begin position="310"/>
        <end position="428"/>
    </location>
</feature>
<dbReference type="InterPro" id="IPR059215">
    <property type="entry name" value="BRCT2_TopBP1-like"/>
</dbReference>
<evidence type="ECO:0000313" key="4">
    <source>
        <dbReference type="EMBL" id="KAF4307717.1"/>
    </source>
</evidence>
<protein>
    <submittedName>
        <fullName evidence="4">Brct domain-containing protein</fullName>
    </submittedName>
</protein>
<dbReference type="Pfam" id="PF12738">
    <property type="entry name" value="PTCB-BRCT"/>
    <property type="match status" value="2"/>
</dbReference>
<feature type="compositionally biased region" description="Low complexity" evidence="2">
    <location>
        <begin position="535"/>
        <end position="550"/>
    </location>
</feature>
<feature type="domain" description="BRCT" evidence="3">
    <location>
        <begin position="104"/>
        <end position="193"/>
    </location>
</feature>
<reference evidence="4" key="1">
    <citation type="submission" date="2020-04" db="EMBL/GenBank/DDBJ databases">
        <title>Genome Assembly and Annotation of Botryosphaeria dothidea sdau 11-99, a Latent Pathogen of Apple Fruit Ring Rot in China.</title>
        <authorList>
            <person name="Yu C."/>
            <person name="Diao Y."/>
            <person name="Lu Q."/>
            <person name="Zhao J."/>
            <person name="Cui S."/>
            <person name="Peng C."/>
            <person name="He B."/>
            <person name="Liu H."/>
        </authorList>
    </citation>
    <scope>NUCLEOTIDE SEQUENCE [LARGE SCALE GENOMIC DNA]</scope>
    <source>
        <strain evidence="4">Sdau11-99</strain>
    </source>
</reference>
<evidence type="ECO:0000256" key="1">
    <source>
        <dbReference type="ARBA" id="ARBA00022737"/>
    </source>
</evidence>
<dbReference type="GO" id="GO:0007095">
    <property type="term" value="P:mitotic G2 DNA damage checkpoint signaling"/>
    <property type="evidence" value="ECO:0007669"/>
    <property type="project" value="TreeGrafter"/>
</dbReference>
<dbReference type="GO" id="GO:0033314">
    <property type="term" value="P:mitotic DNA replication checkpoint signaling"/>
    <property type="evidence" value="ECO:0007669"/>
    <property type="project" value="TreeGrafter"/>
</dbReference>
<feature type="compositionally biased region" description="Basic and acidic residues" evidence="2">
    <location>
        <begin position="552"/>
        <end position="563"/>
    </location>
</feature>
<dbReference type="Proteomes" id="UP000572817">
    <property type="component" value="Unassembled WGS sequence"/>
</dbReference>
<dbReference type="SUPFAM" id="SSF52113">
    <property type="entry name" value="BRCT domain"/>
    <property type="match status" value="3"/>
</dbReference>
<gene>
    <name evidence="4" type="ORF">GTA08_BOTSDO04315</name>
</gene>
<dbReference type="PANTHER" id="PTHR13561:SF20">
    <property type="entry name" value="DNA TOPOISOMERASE 2-BINDING PROTEIN 1"/>
    <property type="match status" value="1"/>
</dbReference>
<keyword evidence="1" id="KW-0677">Repeat</keyword>
<dbReference type="InterPro" id="IPR036420">
    <property type="entry name" value="BRCT_dom_sf"/>
</dbReference>
<organism evidence="4 5">
    <name type="scientific">Botryosphaeria dothidea</name>
    <dbReference type="NCBI Taxonomy" id="55169"/>
    <lineage>
        <taxon>Eukaryota</taxon>
        <taxon>Fungi</taxon>
        <taxon>Dikarya</taxon>
        <taxon>Ascomycota</taxon>
        <taxon>Pezizomycotina</taxon>
        <taxon>Dothideomycetes</taxon>
        <taxon>Dothideomycetes incertae sedis</taxon>
        <taxon>Botryosphaeriales</taxon>
        <taxon>Botryosphaeriaceae</taxon>
        <taxon>Botryosphaeria</taxon>
    </lineage>
</organism>
<feature type="compositionally biased region" description="Low complexity" evidence="2">
    <location>
        <begin position="764"/>
        <end position="795"/>
    </location>
</feature>
<dbReference type="Gene3D" id="3.40.50.10190">
    <property type="entry name" value="BRCT domain"/>
    <property type="match status" value="4"/>
</dbReference>
<dbReference type="Pfam" id="PF00533">
    <property type="entry name" value="BRCT"/>
    <property type="match status" value="1"/>
</dbReference>
<proteinExistence type="predicted"/>
<dbReference type="GO" id="GO:0006270">
    <property type="term" value="P:DNA replication initiation"/>
    <property type="evidence" value="ECO:0007669"/>
    <property type="project" value="TreeGrafter"/>
</dbReference>